<accession>A0A1W0A044</accession>
<keyword evidence="4" id="KW-1185">Reference proteome</keyword>
<gene>
    <name evidence="3" type="ORF">THRCLA_04053</name>
</gene>
<feature type="chain" id="PRO_5013388843" description="Temptin Cys/Cys disulfide domain-containing protein" evidence="1">
    <location>
        <begin position="16"/>
        <end position="157"/>
    </location>
</feature>
<name>A0A1W0A044_9STRA</name>
<evidence type="ECO:0000313" key="3">
    <source>
        <dbReference type="EMBL" id="OQS03636.1"/>
    </source>
</evidence>
<dbReference type="EMBL" id="JNBS01000819">
    <property type="protein sequence ID" value="OQS03636.1"/>
    <property type="molecule type" value="Genomic_DNA"/>
</dbReference>
<evidence type="ECO:0000259" key="2">
    <source>
        <dbReference type="Pfam" id="PF24784"/>
    </source>
</evidence>
<dbReference type="InterPro" id="IPR057626">
    <property type="entry name" value="S-S_Temptin"/>
</dbReference>
<dbReference type="OrthoDB" id="129121at2759"/>
<feature type="domain" description="Temptin Cys/Cys disulfide" evidence="2">
    <location>
        <begin position="14"/>
        <end position="102"/>
    </location>
</feature>
<organism evidence="3 4">
    <name type="scientific">Thraustotheca clavata</name>
    <dbReference type="NCBI Taxonomy" id="74557"/>
    <lineage>
        <taxon>Eukaryota</taxon>
        <taxon>Sar</taxon>
        <taxon>Stramenopiles</taxon>
        <taxon>Oomycota</taxon>
        <taxon>Saprolegniomycetes</taxon>
        <taxon>Saprolegniales</taxon>
        <taxon>Achlyaceae</taxon>
        <taxon>Thraustotheca</taxon>
    </lineage>
</organism>
<dbReference type="Proteomes" id="UP000243217">
    <property type="component" value="Unassembled WGS sequence"/>
</dbReference>
<proteinExistence type="predicted"/>
<protein>
    <recommendedName>
        <fullName evidence="2">Temptin Cys/Cys disulfide domain-containing protein</fullName>
    </recommendedName>
</protein>
<sequence length="157" mass="16162">MKFVSLLAVLAVADCKPQYVIRVPNGGNVPSSKAIGHKSSNGGGPVNSFGNDFSANGLTWTTMLCQTDSDGDGATNGQELLDPCCVWTQGATTNAGIPTHPGEANTFTAAQLAALQCNSNTSSNTTITSTQKSNDATALQVYSIIITAVVFSLLGFT</sequence>
<dbReference type="AlphaFoldDB" id="A0A1W0A044"/>
<reference evidence="3 4" key="1">
    <citation type="journal article" date="2014" name="Genome Biol. Evol.">
        <title>The secreted proteins of Achlya hypogyna and Thraustotheca clavata identify the ancestral oomycete secretome and reveal gene acquisitions by horizontal gene transfer.</title>
        <authorList>
            <person name="Misner I."/>
            <person name="Blouin N."/>
            <person name="Leonard G."/>
            <person name="Richards T.A."/>
            <person name="Lane C.E."/>
        </authorList>
    </citation>
    <scope>NUCLEOTIDE SEQUENCE [LARGE SCALE GENOMIC DNA]</scope>
    <source>
        <strain evidence="3 4">ATCC 34112</strain>
    </source>
</reference>
<dbReference type="Pfam" id="PF24784">
    <property type="entry name" value="Temptin_C"/>
    <property type="match status" value="1"/>
</dbReference>
<dbReference type="InterPro" id="IPR055313">
    <property type="entry name" value="Temptin-like"/>
</dbReference>
<dbReference type="PANTHER" id="PTHR34737">
    <property type="entry name" value="EF-HAND DOMAIN-CONTAINING PROTEIN"/>
    <property type="match status" value="1"/>
</dbReference>
<dbReference type="PANTHER" id="PTHR34737:SF2">
    <property type="entry name" value="EF-HAND DOMAIN-CONTAINING PROTEIN"/>
    <property type="match status" value="1"/>
</dbReference>
<keyword evidence="1" id="KW-0732">Signal</keyword>
<evidence type="ECO:0000256" key="1">
    <source>
        <dbReference type="SAM" id="SignalP"/>
    </source>
</evidence>
<evidence type="ECO:0000313" key="4">
    <source>
        <dbReference type="Proteomes" id="UP000243217"/>
    </source>
</evidence>
<feature type="signal peptide" evidence="1">
    <location>
        <begin position="1"/>
        <end position="15"/>
    </location>
</feature>
<comment type="caution">
    <text evidence="3">The sequence shown here is derived from an EMBL/GenBank/DDBJ whole genome shotgun (WGS) entry which is preliminary data.</text>
</comment>